<keyword evidence="2" id="KW-0805">Transcription regulation</keyword>
<feature type="compositionally biased region" description="Basic and acidic residues" evidence="5">
    <location>
        <begin position="32"/>
        <end position="41"/>
    </location>
</feature>
<dbReference type="AlphaFoldDB" id="A0A5J4Z9L4"/>
<accession>A0A5J4Z9L4</accession>
<dbReference type="InterPro" id="IPR009057">
    <property type="entry name" value="Homeodomain-like_sf"/>
</dbReference>
<dbReference type="PROSITE" id="PS51294">
    <property type="entry name" value="HTH_MYB"/>
    <property type="match status" value="1"/>
</dbReference>
<dbReference type="Gene3D" id="1.10.10.60">
    <property type="entry name" value="Homeodomain-like"/>
    <property type="match status" value="1"/>
</dbReference>
<evidence type="ECO:0000259" key="6">
    <source>
        <dbReference type="PROSITE" id="PS51294"/>
    </source>
</evidence>
<proteinExistence type="predicted"/>
<evidence type="ECO:0000313" key="7">
    <source>
        <dbReference type="EMBL" id="KAA8515100.1"/>
    </source>
</evidence>
<feature type="compositionally biased region" description="Polar residues" evidence="5">
    <location>
        <begin position="22"/>
        <end position="31"/>
    </location>
</feature>
<keyword evidence="3" id="KW-0804">Transcription</keyword>
<dbReference type="NCBIfam" id="TIGR01557">
    <property type="entry name" value="myb_SHAQKYF"/>
    <property type="match status" value="1"/>
</dbReference>
<feature type="region of interest" description="Disordered" evidence="5">
    <location>
        <begin position="18"/>
        <end position="82"/>
    </location>
</feature>
<gene>
    <name evidence="7" type="ORF">F0562_018113</name>
</gene>
<dbReference type="InterPro" id="IPR046955">
    <property type="entry name" value="PHR1-like"/>
</dbReference>
<dbReference type="GO" id="GO:0005634">
    <property type="term" value="C:nucleus"/>
    <property type="evidence" value="ECO:0007669"/>
    <property type="project" value="UniProtKB-SubCell"/>
</dbReference>
<evidence type="ECO:0000256" key="4">
    <source>
        <dbReference type="ARBA" id="ARBA00023242"/>
    </source>
</evidence>
<keyword evidence="8" id="KW-1185">Reference proteome</keyword>
<evidence type="ECO:0000256" key="3">
    <source>
        <dbReference type="ARBA" id="ARBA00023163"/>
    </source>
</evidence>
<comment type="subcellular location">
    <subcellularLocation>
        <location evidence="1">Nucleus</location>
    </subcellularLocation>
</comment>
<dbReference type="InterPro" id="IPR001005">
    <property type="entry name" value="SANT/Myb"/>
</dbReference>
<protein>
    <recommendedName>
        <fullName evidence="6">HTH myb-type domain-containing protein</fullName>
    </recommendedName>
</protein>
<evidence type="ECO:0000313" key="8">
    <source>
        <dbReference type="Proteomes" id="UP000325577"/>
    </source>
</evidence>
<reference evidence="7 8" key="1">
    <citation type="submission" date="2019-09" db="EMBL/GenBank/DDBJ databases">
        <title>A chromosome-level genome assembly of the Chinese tupelo Nyssa sinensis.</title>
        <authorList>
            <person name="Yang X."/>
            <person name="Kang M."/>
            <person name="Yang Y."/>
            <person name="Xiong H."/>
            <person name="Wang M."/>
            <person name="Zhang Z."/>
            <person name="Wang Z."/>
            <person name="Wu H."/>
            <person name="Ma T."/>
            <person name="Liu J."/>
            <person name="Xi Z."/>
        </authorList>
    </citation>
    <scope>NUCLEOTIDE SEQUENCE [LARGE SCALE GENOMIC DNA]</scope>
    <source>
        <strain evidence="7">J267</strain>
        <tissue evidence="7">Leaf</tissue>
    </source>
</reference>
<keyword evidence="4" id="KW-0539">Nucleus</keyword>
<dbReference type="OrthoDB" id="551907at2759"/>
<feature type="compositionally biased region" description="Polar residues" evidence="5">
    <location>
        <begin position="66"/>
        <end position="75"/>
    </location>
</feature>
<evidence type="ECO:0000256" key="1">
    <source>
        <dbReference type="ARBA" id="ARBA00004123"/>
    </source>
</evidence>
<dbReference type="PANTHER" id="PTHR31314:SF164">
    <property type="entry name" value="HTH MYB-TYPE DOMAIN-CONTAINING PROTEIN"/>
    <property type="match status" value="1"/>
</dbReference>
<evidence type="ECO:0000256" key="5">
    <source>
        <dbReference type="SAM" id="MobiDB-lite"/>
    </source>
</evidence>
<dbReference type="SUPFAM" id="SSF46689">
    <property type="entry name" value="Homeodomain-like"/>
    <property type="match status" value="1"/>
</dbReference>
<sequence>MSEGLEIVDDKKRKEIEEHVKNTSSVSSQKRSTFDLNKEINSEEDDGTTAVACFSVDDDNEKTEEGNSANNSISGEGNERKSTVRQYIRSKMPRLRWTPDLHLSFVNAVERLGGQERATPKLILQSMNARGLSIAHVKSHLQMYRNKKLDQNGQVLGKINIHQRTNPLQNLRMDNGGIVLMGNSQEGDRVHSTLLQHSLSQPPFDIKALSPRHRRWYSNMHAMIRRSHSTSKDHGQGNNLIEKTIFQAKEKSSTSNQIHGMGLSMQNRTMRPRQFLEEKKRPQNELIANRSMSAGTSSLPHHVNQIHASTPRSVGAANFVQPSEWNYRIRQFQSQLHGHMIMSNTIEPPSQLELNRDKGLKHKEWLPDLRLSLSQGVENHDARTHNKAVPETNTMLSLSLSSSQHVKSVDKHKETLPRRRNLVYTHK</sequence>
<evidence type="ECO:0000256" key="2">
    <source>
        <dbReference type="ARBA" id="ARBA00023015"/>
    </source>
</evidence>
<dbReference type="EMBL" id="CM018052">
    <property type="protein sequence ID" value="KAA8515100.1"/>
    <property type="molecule type" value="Genomic_DNA"/>
</dbReference>
<dbReference type="InterPro" id="IPR017930">
    <property type="entry name" value="Myb_dom"/>
</dbReference>
<dbReference type="Pfam" id="PF00249">
    <property type="entry name" value="Myb_DNA-binding"/>
    <property type="match status" value="1"/>
</dbReference>
<dbReference type="InterPro" id="IPR006447">
    <property type="entry name" value="Myb_dom_plants"/>
</dbReference>
<dbReference type="GO" id="GO:0003677">
    <property type="term" value="F:DNA binding"/>
    <property type="evidence" value="ECO:0007669"/>
    <property type="project" value="InterPro"/>
</dbReference>
<dbReference type="GO" id="GO:0003700">
    <property type="term" value="F:DNA-binding transcription factor activity"/>
    <property type="evidence" value="ECO:0007669"/>
    <property type="project" value="InterPro"/>
</dbReference>
<dbReference type="Proteomes" id="UP000325577">
    <property type="component" value="Linkage Group LG9"/>
</dbReference>
<feature type="domain" description="HTH myb-type" evidence="6">
    <location>
        <begin position="89"/>
        <end position="149"/>
    </location>
</feature>
<name>A0A5J4Z9L4_9ASTE</name>
<organism evidence="7 8">
    <name type="scientific">Nyssa sinensis</name>
    <dbReference type="NCBI Taxonomy" id="561372"/>
    <lineage>
        <taxon>Eukaryota</taxon>
        <taxon>Viridiplantae</taxon>
        <taxon>Streptophyta</taxon>
        <taxon>Embryophyta</taxon>
        <taxon>Tracheophyta</taxon>
        <taxon>Spermatophyta</taxon>
        <taxon>Magnoliopsida</taxon>
        <taxon>eudicotyledons</taxon>
        <taxon>Gunneridae</taxon>
        <taxon>Pentapetalae</taxon>
        <taxon>asterids</taxon>
        <taxon>Cornales</taxon>
        <taxon>Nyssaceae</taxon>
        <taxon>Nyssa</taxon>
    </lineage>
</organism>
<dbReference type="PANTHER" id="PTHR31314">
    <property type="entry name" value="MYB FAMILY TRANSCRIPTION FACTOR PHL7-LIKE"/>
    <property type="match status" value="1"/>
</dbReference>